<evidence type="ECO:0000313" key="2">
    <source>
        <dbReference type="Proteomes" id="UP000306196"/>
    </source>
</evidence>
<evidence type="ECO:0000313" key="1">
    <source>
        <dbReference type="EMBL" id="TLD68959.1"/>
    </source>
</evidence>
<dbReference type="AlphaFoldDB" id="A0A5R8KBM6"/>
<organism evidence="1 2">
    <name type="scientific">Phragmitibacter flavus</name>
    <dbReference type="NCBI Taxonomy" id="2576071"/>
    <lineage>
        <taxon>Bacteria</taxon>
        <taxon>Pseudomonadati</taxon>
        <taxon>Verrucomicrobiota</taxon>
        <taxon>Verrucomicrobiia</taxon>
        <taxon>Verrucomicrobiales</taxon>
        <taxon>Verrucomicrobiaceae</taxon>
        <taxon>Phragmitibacter</taxon>
    </lineage>
</organism>
<accession>A0A5R8KBM6</accession>
<dbReference type="EMBL" id="VAUV01000017">
    <property type="protein sequence ID" value="TLD68959.1"/>
    <property type="molecule type" value="Genomic_DNA"/>
</dbReference>
<protein>
    <submittedName>
        <fullName evidence="1">Uncharacterized protein</fullName>
    </submittedName>
</protein>
<gene>
    <name evidence="1" type="ORF">FEM03_20065</name>
</gene>
<comment type="caution">
    <text evidence="1">The sequence shown here is derived from an EMBL/GenBank/DDBJ whole genome shotgun (WGS) entry which is preliminary data.</text>
</comment>
<proteinExistence type="predicted"/>
<sequence>MSAPPTLNATSPTRNTNRVTRFLTALIFLLFSFIGPTNAESPGSSSWNPLRLHQQSRALRTQLDQFETDLRQFPAPNVT</sequence>
<name>A0A5R8KBM6_9BACT</name>
<reference evidence="1 2" key="1">
    <citation type="submission" date="2019-05" db="EMBL/GenBank/DDBJ databases">
        <title>Verrucobacter flavum gen. nov., sp. nov. a new member of the family Verrucomicrobiaceae.</title>
        <authorList>
            <person name="Szuroczki S."/>
            <person name="Abbaszade G."/>
            <person name="Szabo A."/>
            <person name="Felfoldi T."/>
            <person name="Schumann P."/>
            <person name="Boka K."/>
            <person name="Keki Z."/>
            <person name="Toumi M."/>
            <person name="Toth E."/>
        </authorList>
    </citation>
    <scope>NUCLEOTIDE SEQUENCE [LARGE SCALE GENOMIC DNA]</scope>
    <source>
        <strain evidence="1 2">MG-N-17</strain>
    </source>
</reference>
<dbReference type="RefSeq" id="WP_138088088.1">
    <property type="nucleotide sequence ID" value="NZ_VAUV01000017.1"/>
</dbReference>
<dbReference type="Proteomes" id="UP000306196">
    <property type="component" value="Unassembled WGS sequence"/>
</dbReference>
<keyword evidence="2" id="KW-1185">Reference proteome</keyword>